<evidence type="ECO:0000259" key="4">
    <source>
        <dbReference type="PROSITE" id="PS50110"/>
    </source>
</evidence>
<organism evidence="6 7">
    <name type="scientific">candidate division CSSED10-310 bacterium</name>
    <dbReference type="NCBI Taxonomy" id="2855610"/>
    <lineage>
        <taxon>Bacteria</taxon>
        <taxon>Bacteria division CSSED10-310</taxon>
    </lineage>
</organism>
<dbReference type="Pfam" id="PF01590">
    <property type="entry name" value="GAF"/>
    <property type="match status" value="1"/>
</dbReference>
<dbReference type="SUPFAM" id="SSF55781">
    <property type="entry name" value="GAF domain-like"/>
    <property type="match status" value="1"/>
</dbReference>
<sequence>MEEKNTILIVDDEKFGREVLKSLLESQGYQLVFACSGHEALEKASRIRPDLILLDVVMPDLDGFEVCKRLRRDPLLAEVPIIMITGLEDRESRLQGIEAGADEFISKPFDEYELQTRIKNITNLNRYRRLLIERSKFKKIVELSPTGIAIIEADETIQLANPALMKLLEAANNNQIVGVKISHFIDQGNHNRFRRYLEKVFAGQPENTVLELNMLRKPDEPFPVEMIGGHLKWNESPAAQIIISDITERKRAKEKIQQQLHRLTVLHNIDFAISSSLNLKVIINILLEQITSQLNIDAASILMLDQDLQVLEYSAGHGFHDDIITQSQVNIEFDDIGTVIFEGDPLYIPDLTAGSGSFTRRDLVATEQFISYFAVPLIVRARVKGILELFHRSPFQSDAEWITFLETLGGQVTIALENAELFSNLEKSHEELIQAYDVTLEGWVRALDLRDKETEGHTQRVTKMTLRLAREMGMADDELVHIQRGALLHDIGKIGISDSILLKPGPLTDQEREIMEKHPTYAYEMLSAITYLRPALDIPYYHHEKYDGTGYPMGLKGKQIPLSARIFALIDVWDALSSDRPYRKKWPREKVLAYIKSMSKQHFDPEIVDIFLSLAW</sequence>
<dbReference type="Proteomes" id="UP001594351">
    <property type="component" value="Unassembled WGS sequence"/>
</dbReference>
<accession>A0ABV6Z541</accession>
<comment type="caution">
    <text evidence="6">The sequence shown here is derived from an EMBL/GenBank/DDBJ whole genome shotgun (WGS) entry which is preliminary data.</text>
</comment>
<dbReference type="PROSITE" id="PS50110">
    <property type="entry name" value="RESPONSE_REGULATORY"/>
    <property type="match status" value="1"/>
</dbReference>
<dbReference type="NCBIfam" id="TIGR00229">
    <property type="entry name" value="sensory_box"/>
    <property type="match status" value="1"/>
</dbReference>
<dbReference type="InterPro" id="IPR052020">
    <property type="entry name" value="Cyclic_di-GMP/3'3'-cGAMP_PDE"/>
</dbReference>
<dbReference type="Pfam" id="PF13426">
    <property type="entry name" value="PAS_9"/>
    <property type="match status" value="1"/>
</dbReference>
<dbReference type="InterPro" id="IPR029016">
    <property type="entry name" value="GAF-like_dom_sf"/>
</dbReference>
<dbReference type="CDD" id="cd00077">
    <property type="entry name" value="HDc"/>
    <property type="match status" value="1"/>
</dbReference>
<reference evidence="6 7" key="1">
    <citation type="submission" date="2024-09" db="EMBL/GenBank/DDBJ databases">
        <title>Laminarin stimulates single cell rates of sulfate reduction while oxygen inhibits transcriptomic activity in coastal marine sediment.</title>
        <authorList>
            <person name="Lindsay M."/>
            <person name="Orcutt B."/>
            <person name="Emerson D."/>
            <person name="Stepanauskas R."/>
            <person name="D'Angelo T."/>
        </authorList>
    </citation>
    <scope>NUCLEOTIDE SEQUENCE [LARGE SCALE GENOMIC DNA]</scope>
    <source>
        <strain evidence="6">SAG AM-311-K15</strain>
    </source>
</reference>
<evidence type="ECO:0000256" key="3">
    <source>
        <dbReference type="PROSITE-ProRule" id="PRU00169"/>
    </source>
</evidence>
<dbReference type="Gene3D" id="3.40.50.2300">
    <property type="match status" value="1"/>
</dbReference>
<dbReference type="InterPro" id="IPR003018">
    <property type="entry name" value="GAF"/>
</dbReference>
<dbReference type="PANTHER" id="PTHR45228">
    <property type="entry name" value="CYCLIC DI-GMP PHOSPHODIESTERASE TM_0186-RELATED"/>
    <property type="match status" value="1"/>
</dbReference>
<feature type="domain" description="Response regulatory" evidence="4">
    <location>
        <begin position="6"/>
        <end position="122"/>
    </location>
</feature>
<evidence type="ECO:0000256" key="1">
    <source>
        <dbReference type="ARBA" id="ARBA00022679"/>
    </source>
</evidence>
<evidence type="ECO:0000313" key="7">
    <source>
        <dbReference type="Proteomes" id="UP001594351"/>
    </source>
</evidence>
<dbReference type="SMART" id="SM00448">
    <property type="entry name" value="REC"/>
    <property type="match status" value="1"/>
</dbReference>
<evidence type="ECO:0000313" key="6">
    <source>
        <dbReference type="EMBL" id="MFC1853565.1"/>
    </source>
</evidence>
<dbReference type="InterPro" id="IPR035965">
    <property type="entry name" value="PAS-like_dom_sf"/>
</dbReference>
<dbReference type="InterPro" id="IPR011006">
    <property type="entry name" value="CheY-like_superfamily"/>
</dbReference>
<dbReference type="SMART" id="SM00091">
    <property type="entry name" value="PAS"/>
    <property type="match status" value="1"/>
</dbReference>
<dbReference type="InterPro" id="IPR001789">
    <property type="entry name" value="Sig_transdc_resp-reg_receiver"/>
</dbReference>
<protein>
    <submittedName>
        <fullName evidence="6">HD domain-containing phosphohydrolase</fullName>
    </submittedName>
</protein>
<dbReference type="InterPro" id="IPR006675">
    <property type="entry name" value="HDIG_dom"/>
</dbReference>
<gene>
    <name evidence="6" type="ORF">ACFL27_25540</name>
</gene>
<feature type="domain" description="HD-GYP" evidence="5">
    <location>
        <begin position="432"/>
        <end position="616"/>
    </location>
</feature>
<name>A0ABV6Z541_UNCC1</name>
<dbReference type="EMBL" id="JBHPBY010000534">
    <property type="protein sequence ID" value="MFC1853565.1"/>
    <property type="molecule type" value="Genomic_DNA"/>
</dbReference>
<dbReference type="SMART" id="SM00065">
    <property type="entry name" value="GAF"/>
    <property type="match status" value="1"/>
</dbReference>
<feature type="modified residue" description="4-aspartylphosphate" evidence="3">
    <location>
        <position position="55"/>
    </location>
</feature>
<keyword evidence="7" id="KW-1185">Reference proteome</keyword>
<dbReference type="NCBIfam" id="TIGR00277">
    <property type="entry name" value="HDIG"/>
    <property type="match status" value="1"/>
</dbReference>
<evidence type="ECO:0000256" key="2">
    <source>
        <dbReference type="ARBA" id="ARBA00022777"/>
    </source>
</evidence>
<dbReference type="PANTHER" id="PTHR45228:SF1">
    <property type="entry name" value="CYCLIC DI-GMP PHOSPHODIESTERASE TM_0186"/>
    <property type="match status" value="1"/>
</dbReference>
<dbReference type="InterPro" id="IPR037522">
    <property type="entry name" value="HD_GYP_dom"/>
</dbReference>
<dbReference type="SUPFAM" id="SSF55785">
    <property type="entry name" value="PYP-like sensor domain (PAS domain)"/>
    <property type="match status" value="1"/>
</dbReference>
<dbReference type="PROSITE" id="PS51832">
    <property type="entry name" value="HD_GYP"/>
    <property type="match status" value="1"/>
</dbReference>
<dbReference type="CDD" id="cd17538">
    <property type="entry name" value="REC_D1_PleD-like"/>
    <property type="match status" value="1"/>
</dbReference>
<dbReference type="SMART" id="SM00471">
    <property type="entry name" value="HDc"/>
    <property type="match status" value="1"/>
</dbReference>
<keyword evidence="3" id="KW-0597">Phosphoprotein</keyword>
<proteinExistence type="predicted"/>
<dbReference type="SUPFAM" id="SSF52172">
    <property type="entry name" value="CheY-like"/>
    <property type="match status" value="1"/>
</dbReference>
<dbReference type="Gene3D" id="1.10.3210.10">
    <property type="entry name" value="Hypothetical protein af1432"/>
    <property type="match status" value="1"/>
</dbReference>
<dbReference type="Pfam" id="PF00072">
    <property type="entry name" value="Response_reg"/>
    <property type="match status" value="1"/>
</dbReference>
<keyword evidence="2" id="KW-0418">Kinase</keyword>
<dbReference type="Gene3D" id="3.30.450.20">
    <property type="entry name" value="PAS domain"/>
    <property type="match status" value="1"/>
</dbReference>
<evidence type="ECO:0000259" key="5">
    <source>
        <dbReference type="PROSITE" id="PS51832"/>
    </source>
</evidence>
<keyword evidence="1" id="KW-0808">Transferase</keyword>
<dbReference type="InterPro" id="IPR000014">
    <property type="entry name" value="PAS"/>
</dbReference>
<dbReference type="InterPro" id="IPR003607">
    <property type="entry name" value="HD/PDEase_dom"/>
</dbReference>
<dbReference type="Gene3D" id="3.30.450.40">
    <property type="match status" value="1"/>
</dbReference>
<dbReference type="Pfam" id="PF13487">
    <property type="entry name" value="HD_5"/>
    <property type="match status" value="1"/>
</dbReference>
<dbReference type="SUPFAM" id="SSF109604">
    <property type="entry name" value="HD-domain/PDEase-like"/>
    <property type="match status" value="1"/>
</dbReference>